<proteinExistence type="predicted"/>
<accession>A0A9X0D6J3</accession>
<organism evidence="1 2">
    <name type="scientific">Desmophyllum pertusum</name>
    <dbReference type="NCBI Taxonomy" id="174260"/>
    <lineage>
        <taxon>Eukaryota</taxon>
        <taxon>Metazoa</taxon>
        <taxon>Cnidaria</taxon>
        <taxon>Anthozoa</taxon>
        <taxon>Hexacorallia</taxon>
        <taxon>Scleractinia</taxon>
        <taxon>Caryophylliina</taxon>
        <taxon>Caryophylliidae</taxon>
        <taxon>Desmophyllum</taxon>
    </lineage>
</organism>
<name>A0A9X0D6J3_9CNID</name>
<keyword evidence="2" id="KW-1185">Reference proteome</keyword>
<evidence type="ECO:0000313" key="1">
    <source>
        <dbReference type="EMBL" id="KAJ7389277.1"/>
    </source>
</evidence>
<dbReference type="AlphaFoldDB" id="A0A9X0D6J3"/>
<dbReference type="Proteomes" id="UP001163046">
    <property type="component" value="Unassembled WGS sequence"/>
</dbReference>
<reference evidence="1" key="1">
    <citation type="submission" date="2023-01" db="EMBL/GenBank/DDBJ databases">
        <title>Genome assembly of the deep-sea coral Lophelia pertusa.</title>
        <authorList>
            <person name="Herrera S."/>
            <person name="Cordes E."/>
        </authorList>
    </citation>
    <scope>NUCLEOTIDE SEQUENCE</scope>
    <source>
        <strain evidence="1">USNM1676648</strain>
        <tissue evidence="1">Polyp</tissue>
    </source>
</reference>
<dbReference type="EMBL" id="MU825436">
    <property type="protein sequence ID" value="KAJ7389277.1"/>
    <property type="molecule type" value="Genomic_DNA"/>
</dbReference>
<sequence length="93" mass="10728">MWHSTICKAVTPLEMCEDISLSKQSYPFQNALHVKVMSHWKIVTRILSPIFANQRMPDALCGNRITPQSRITCEAVLMRKRPKRHPRTALKAI</sequence>
<evidence type="ECO:0000313" key="2">
    <source>
        <dbReference type="Proteomes" id="UP001163046"/>
    </source>
</evidence>
<gene>
    <name evidence="1" type="ORF">OS493_032434</name>
</gene>
<comment type="caution">
    <text evidence="1">The sequence shown here is derived from an EMBL/GenBank/DDBJ whole genome shotgun (WGS) entry which is preliminary data.</text>
</comment>
<protein>
    <submittedName>
        <fullName evidence="1">Uncharacterized protein</fullName>
    </submittedName>
</protein>